<accession>A0A2R6WX30</accession>
<protein>
    <submittedName>
        <fullName evidence="2">Uncharacterized protein</fullName>
    </submittedName>
</protein>
<reference evidence="3" key="1">
    <citation type="journal article" date="2017" name="Cell">
        <title>Insights into land plant evolution garnered from the Marchantia polymorpha genome.</title>
        <authorList>
            <person name="Bowman J.L."/>
            <person name="Kohchi T."/>
            <person name="Yamato K.T."/>
            <person name="Jenkins J."/>
            <person name="Shu S."/>
            <person name="Ishizaki K."/>
            <person name="Yamaoka S."/>
            <person name="Nishihama R."/>
            <person name="Nakamura Y."/>
            <person name="Berger F."/>
            <person name="Adam C."/>
            <person name="Aki S.S."/>
            <person name="Althoff F."/>
            <person name="Araki T."/>
            <person name="Arteaga-Vazquez M.A."/>
            <person name="Balasubrmanian S."/>
            <person name="Barry K."/>
            <person name="Bauer D."/>
            <person name="Boehm C.R."/>
            <person name="Briginshaw L."/>
            <person name="Caballero-Perez J."/>
            <person name="Catarino B."/>
            <person name="Chen F."/>
            <person name="Chiyoda S."/>
            <person name="Chovatia M."/>
            <person name="Davies K.M."/>
            <person name="Delmans M."/>
            <person name="Demura T."/>
            <person name="Dierschke T."/>
            <person name="Dolan L."/>
            <person name="Dorantes-Acosta A.E."/>
            <person name="Eklund D.M."/>
            <person name="Florent S.N."/>
            <person name="Flores-Sandoval E."/>
            <person name="Fujiyama A."/>
            <person name="Fukuzawa H."/>
            <person name="Galik B."/>
            <person name="Grimanelli D."/>
            <person name="Grimwood J."/>
            <person name="Grossniklaus U."/>
            <person name="Hamada T."/>
            <person name="Haseloff J."/>
            <person name="Hetherington A.J."/>
            <person name="Higo A."/>
            <person name="Hirakawa Y."/>
            <person name="Hundley H.N."/>
            <person name="Ikeda Y."/>
            <person name="Inoue K."/>
            <person name="Inoue S.I."/>
            <person name="Ishida S."/>
            <person name="Jia Q."/>
            <person name="Kakita M."/>
            <person name="Kanazawa T."/>
            <person name="Kawai Y."/>
            <person name="Kawashima T."/>
            <person name="Kennedy M."/>
            <person name="Kinose K."/>
            <person name="Kinoshita T."/>
            <person name="Kohara Y."/>
            <person name="Koide E."/>
            <person name="Komatsu K."/>
            <person name="Kopischke S."/>
            <person name="Kubo M."/>
            <person name="Kyozuka J."/>
            <person name="Lagercrantz U."/>
            <person name="Lin S.S."/>
            <person name="Lindquist E."/>
            <person name="Lipzen A.M."/>
            <person name="Lu C.W."/>
            <person name="De Luna E."/>
            <person name="Martienssen R.A."/>
            <person name="Minamino N."/>
            <person name="Mizutani M."/>
            <person name="Mizutani M."/>
            <person name="Mochizuki N."/>
            <person name="Monte I."/>
            <person name="Mosher R."/>
            <person name="Nagasaki H."/>
            <person name="Nakagami H."/>
            <person name="Naramoto S."/>
            <person name="Nishitani K."/>
            <person name="Ohtani M."/>
            <person name="Okamoto T."/>
            <person name="Okumura M."/>
            <person name="Phillips J."/>
            <person name="Pollak B."/>
            <person name="Reinders A."/>
            <person name="Rovekamp M."/>
            <person name="Sano R."/>
            <person name="Sawa S."/>
            <person name="Schmid M.W."/>
            <person name="Shirakawa M."/>
            <person name="Solano R."/>
            <person name="Spunde A."/>
            <person name="Suetsugu N."/>
            <person name="Sugano S."/>
            <person name="Sugiyama A."/>
            <person name="Sun R."/>
            <person name="Suzuki Y."/>
            <person name="Takenaka M."/>
            <person name="Takezawa D."/>
            <person name="Tomogane H."/>
            <person name="Tsuzuki M."/>
            <person name="Ueda T."/>
            <person name="Umeda M."/>
            <person name="Ward J.M."/>
            <person name="Watanabe Y."/>
            <person name="Yazaki K."/>
            <person name="Yokoyama R."/>
            <person name="Yoshitake Y."/>
            <person name="Yotsui I."/>
            <person name="Zachgo S."/>
            <person name="Schmutz J."/>
        </authorList>
    </citation>
    <scope>NUCLEOTIDE SEQUENCE [LARGE SCALE GENOMIC DNA]</scope>
    <source>
        <strain evidence="3">Tak-1</strain>
    </source>
</reference>
<name>A0A2R6WX30_MARPO</name>
<dbReference type="Proteomes" id="UP000244005">
    <property type="component" value="Unassembled WGS sequence"/>
</dbReference>
<evidence type="ECO:0000313" key="3">
    <source>
        <dbReference type="Proteomes" id="UP000244005"/>
    </source>
</evidence>
<organism evidence="2 3">
    <name type="scientific">Marchantia polymorpha</name>
    <name type="common">Common liverwort</name>
    <name type="synonym">Marchantia aquatica</name>
    <dbReference type="NCBI Taxonomy" id="3197"/>
    <lineage>
        <taxon>Eukaryota</taxon>
        <taxon>Viridiplantae</taxon>
        <taxon>Streptophyta</taxon>
        <taxon>Embryophyta</taxon>
        <taxon>Marchantiophyta</taxon>
        <taxon>Marchantiopsida</taxon>
        <taxon>Marchantiidae</taxon>
        <taxon>Marchantiales</taxon>
        <taxon>Marchantiaceae</taxon>
        <taxon>Marchantia</taxon>
    </lineage>
</organism>
<evidence type="ECO:0000313" key="2">
    <source>
        <dbReference type="EMBL" id="PTQ38393.1"/>
    </source>
</evidence>
<keyword evidence="3" id="KW-1185">Reference proteome</keyword>
<dbReference type="EMBL" id="KZ772723">
    <property type="protein sequence ID" value="PTQ38393.1"/>
    <property type="molecule type" value="Genomic_DNA"/>
</dbReference>
<feature type="region of interest" description="Disordered" evidence="1">
    <location>
        <begin position="1"/>
        <end position="41"/>
    </location>
</feature>
<dbReference type="AlphaFoldDB" id="A0A2R6WX30"/>
<gene>
    <name evidence="2" type="ORF">MARPO_0051s0024</name>
</gene>
<evidence type="ECO:0000256" key="1">
    <source>
        <dbReference type="SAM" id="MobiDB-lite"/>
    </source>
</evidence>
<feature type="compositionally biased region" description="Pro residues" evidence="1">
    <location>
        <begin position="30"/>
        <end position="41"/>
    </location>
</feature>
<sequence length="187" mass="20197">MLEPRRSPALGTQPPSHPASPVDVKKQATPTPPPPPPPPPTTTSCKHCPCGPVCLTGSLSLSLSLSCLAQLVGGTQSANQPSCWVRLFFSLPLLLLQLQQLEHCFCRLFVCAFRVYPPPTLPFCQLLHSPSRLVTIPYYHPHPHHSSPVPVPVLRTPHPTPPDPTRAPHKACSAFFPTVTARPSPGS</sequence>
<proteinExistence type="predicted"/>